<protein>
    <submittedName>
        <fullName evidence="2">Siphovirus ReqiPepy6 Gp37-like family protein</fullName>
    </submittedName>
</protein>
<dbReference type="AlphaFoldDB" id="A0AAJ2KZY2"/>
<organism evidence="2 3">
    <name type="scientific">Alkalihalophilus pseudofirmus</name>
    <name type="common">Bacillus pseudofirmus</name>
    <dbReference type="NCBI Taxonomy" id="79885"/>
    <lineage>
        <taxon>Bacteria</taxon>
        <taxon>Bacillati</taxon>
        <taxon>Bacillota</taxon>
        <taxon>Bacilli</taxon>
        <taxon>Bacillales</taxon>
        <taxon>Bacillaceae</taxon>
        <taxon>Alkalihalophilus</taxon>
    </lineage>
</organism>
<evidence type="ECO:0000259" key="1">
    <source>
        <dbReference type="Pfam" id="PF14594"/>
    </source>
</evidence>
<reference evidence="2" key="1">
    <citation type="submission" date="2023-10" db="EMBL/GenBank/DDBJ databases">
        <title>Screening of Alkalihalophilus pseudofirmusBZ-TG-HK211 and Its Alleviation of Salt Stress on Rapeseed Growth.</title>
        <authorList>
            <person name="Zhao B."/>
            <person name="Guo T."/>
        </authorList>
    </citation>
    <scope>NUCLEOTIDE SEQUENCE</scope>
    <source>
        <strain evidence="2">BZ-TG-HK211</strain>
    </source>
</reference>
<dbReference type="Proteomes" id="UP001285636">
    <property type="component" value="Unassembled WGS sequence"/>
</dbReference>
<dbReference type="RefSeq" id="WP_323465688.1">
    <property type="nucleotide sequence ID" value="NZ_CP144224.1"/>
</dbReference>
<comment type="caution">
    <text evidence="2">The sequence shown here is derived from an EMBL/GenBank/DDBJ whole genome shotgun (WGS) entry which is preliminary data.</text>
</comment>
<proteinExistence type="predicted"/>
<sequence>MKRIRIIDRQFNLLADISRYESLIFIPRWSKVGEFELRINLHIPNTETLQKGNLIIIGSDTKKVCLIQHRELPLDESGKQSEVLLIKGPTLKGVLGTRLTVPPNGSYDRLTANVETIMKQYVTNNVVTPADHERIIEQIEVAPTQNRGLSLFSQTRYKNLADELESLSLVSGIGWFLRLDRGNQKWIFDVEEGRDLTAGQTENPPVIFSPTFKNLKSSQYVTSDLNLRNVAYVAGQGEGEARRVEEVGGGSGLDRYELFVDARDIEEADEDGDPIPSNEIQIRLRDRGNQALSEAESEVFFEAQILTTGPFKYEEDWKLGDIVTIQNKQWGLLMDARITEVKEVYQASGMVLEVVFGNSMPTLTEKIKSRLNAISNDIRK</sequence>
<dbReference type="Pfam" id="PF14594">
    <property type="entry name" value="Sipho_Gp37"/>
    <property type="match status" value="1"/>
</dbReference>
<gene>
    <name evidence="2" type="ORF">RYX45_01535</name>
</gene>
<name>A0AAJ2KZY2_ALKPS</name>
<evidence type="ECO:0000313" key="3">
    <source>
        <dbReference type="Proteomes" id="UP001285636"/>
    </source>
</evidence>
<accession>A0AAJ2KZY2</accession>
<feature type="domain" description="Gp28/Gp37-like" evidence="1">
    <location>
        <begin position="4"/>
        <end position="358"/>
    </location>
</feature>
<dbReference type="EMBL" id="JAWJAY010000001">
    <property type="protein sequence ID" value="MDV2883845.1"/>
    <property type="molecule type" value="Genomic_DNA"/>
</dbReference>
<dbReference type="InterPro" id="IPR029432">
    <property type="entry name" value="Gp28/Gp37-like_dom"/>
</dbReference>
<evidence type="ECO:0000313" key="2">
    <source>
        <dbReference type="EMBL" id="MDV2883845.1"/>
    </source>
</evidence>